<evidence type="ECO:0000313" key="2">
    <source>
        <dbReference type="EMBL" id="EFI91093.1"/>
    </source>
</evidence>
<feature type="compositionally biased region" description="Basic and acidic residues" evidence="1">
    <location>
        <begin position="122"/>
        <end position="131"/>
    </location>
</feature>
<feature type="compositionally biased region" description="Basic and acidic residues" evidence="1">
    <location>
        <begin position="87"/>
        <end position="104"/>
    </location>
</feature>
<dbReference type="HOGENOM" id="CLU_114638_0_0_1"/>
<dbReference type="GeneID" id="9588681"/>
<feature type="region of interest" description="Disordered" evidence="1">
    <location>
        <begin position="1"/>
        <end position="159"/>
    </location>
</feature>
<gene>
    <name evidence="2" type="ORF">SCHCODRAFT_258978</name>
</gene>
<name>D8QLV0_SCHCM</name>
<feature type="compositionally biased region" description="Polar residues" evidence="1">
    <location>
        <begin position="35"/>
        <end position="45"/>
    </location>
</feature>
<feature type="compositionally biased region" description="Basic and acidic residues" evidence="1">
    <location>
        <begin position="139"/>
        <end position="159"/>
    </location>
</feature>
<evidence type="ECO:0008006" key="4">
    <source>
        <dbReference type="Google" id="ProtNLM"/>
    </source>
</evidence>
<dbReference type="InParanoid" id="D8QLV0"/>
<dbReference type="STRING" id="578458.D8QLV0"/>
<organism evidence="3">
    <name type="scientific">Schizophyllum commune (strain H4-8 / FGSC 9210)</name>
    <name type="common">Split gill fungus</name>
    <dbReference type="NCBI Taxonomy" id="578458"/>
    <lineage>
        <taxon>Eukaryota</taxon>
        <taxon>Fungi</taxon>
        <taxon>Dikarya</taxon>
        <taxon>Basidiomycota</taxon>
        <taxon>Agaricomycotina</taxon>
        <taxon>Agaricomycetes</taxon>
        <taxon>Agaricomycetidae</taxon>
        <taxon>Agaricales</taxon>
        <taxon>Schizophyllaceae</taxon>
        <taxon>Schizophyllum</taxon>
    </lineage>
</organism>
<reference evidence="2 3" key="1">
    <citation type="journal article" date="2010" name="Nat. Biotechnol.">
        <title>Genome sequence of the model mushroom Schizophyllum commune.</title>
        <authorList>
            <person name="Ohm R.A."/>
            <person name="de Jong J.F."/>
            <person name="Lugones L.G."/>
            <person name="Aerts A."/>
            <person name="Kothe E."/>
            <person name="Stajich J.E."/>
            <person name="de Vries R.P."/>
            <person name="Record E."/>
            <person name="Levasseur A."/>
            <person name="Baker S.E."/>
            <person name="Bartholomew K.A."/>
            <person name="Coutinho P.M."/>
            <person name="Erdmann S."/>
            <person name="Fowler T.J."/>
            <person name="Gathman A.C."/>
            <person name="Lombard V."/>
            <person name="Henrissat B."/>
            <person name="Knabe N."/>
            <person name="Kuees U."/>
            <person name="Lilly W.W."/>
            <person name="Lindquist E."/>
            <person name="Lucas S."/>
            <person name="Magnuson J.K."/>
            <person name="Piumi F."/>
            <person name="Raudaskoski M."/>
            <person name="Salamov A."/>
            <person name="Schmutz J."/>
            <person name="Schwarze F.W.M.R."/>
            <person name="vanKuyk P.A."/>
            <person name="Horton J.S."/>
            <person name="Grigoriev I.V."/>
            <person name="Woesten H.A.B."/>
        </authorList>
    </citation>
    <scope>NUCLEOTIDE SEQUENCE [LARGE SCALE GENOMIC DNA]</scope>
    <source>
        <strain evidence="3">H4-8 / FGSC 9210</strain>
    </source>
</reference>
<feature type="compositionally biased region" description="Polar residues" evidence="1">
    <location>
        <begin position="1"/>
        <end position="15"/>
    </location>
</feature>
<dbReference type="OMA" id="QQGHERK"/>
<proteinExistence type="predicted"/>
<keyword evidence="3" id="KW-1185">Reference proteome</keyword>
<dbReference type="AlphaFoldDB" id="D8QLV0"/>
<dbReference type="RefSeq" id="XP_003025996.1">
    <property type="nucleotide sequence ID" value="XM_003025950.1"/>
</dbReference>
<protein>
    <recommendedName>
        <fullName evidence="4">CsbD-like domain-containing protein</fullName>
    </recommendedName>
</protein>
<dbReference type="OrthoDB" id="2500073at2759"/>
<evidence type="ECO:0000256" key="1">
    <source>
        <dbReference type="SAM" id="MobiDB-lite"/>
    </source>
</evidence>
<dbReference type="Proteomes" id="UP000007431">
    <property type="component" value="Unassembled WGS sequence"/>
</dbReference>
<dbReference type="VEuPathDB" id="FungiDB:SCHCODRAFT_02642311"/>
<evidence type="ECO:0000313" key="3">
    <source>
        <dbReference type="Proteomes" id="UP000007431"/>
    </source>
</evidence>
<accession>D8QLV0</accession>
<dbReference type="KEGG" id="scm:SCHCO_02642311"/>
<sequence>MSGTSPNPTGSNAHSSAVGRGIDPTQNRQSERATTESAAPTNESYPEQKHAGAVGYGPAYHNGPTTGDKLTGLKEQVKGKVTGNPDLARKGVERRTGELQKREQEADEQDNPFGQGATASGGKEHQHHVDRAATVAPEGTEHAEHQRRGGNTDKVKHIG</sequence>
<dbReference type="eggNOG" id="ENOG502SSUT">
    <property type="taxonomic scope" value="Eukaryota"/>
</dbReference>
<dbReference type="EMBL" id="GL377319">
    <property type="protein sequence ID" value="EFI91093.1"/>
    <property type="molecule type" value="Genomic_DNA"/>
</dbReference>